<dbReference type="OMA" id="FVENCIT"/>
<dbReference type="Proteomes" id="UP000007110">
    <property type="component" value="Unassembled WGS sequence"/>
</dbReference>
<protein>
    <recommendedName>
        <fullName evidence="1">Integrase catalytic domain-containing protein</fullName>
    </recommendedName>
</protein>
<dbReference type="InterPro" id="IPR050951">
    <property type="entry name" value="Retrovirus_Pol_polyprotein"/>
</dbReference>
<feature type="domain" description="Integrase catalytic" evidence="1">
    <location>
        <begin position="145"/>
        <end position="258"/>
    </location>
</feature>
<proteinExistence type="predicted"/>
<dbReference type="Gene3D" id="1.10.340.70">
    <property type="match status" value="1"/>
</dbReference>
<dbReference type="AlphaFoldDB" id="A0A7M7PC43"/>
<dbReference type="SUPFAM" id="SSF53098">
    <property type="entry name" value="Ribonuclease H-like"/>
    <property type="match status" value="1"/>
</dbReference>
<dbReference type="Pfam" id="PF00665">
    <property type="entry name" value="rve"/>
    <property type="match status" value="1"/>
</dbReference>
<evidence type="ECO:0000313" key="3">
    <source>
        <dbReference type="Proteomes" id="UP000007110"/>
    </source>
</evidence>
<dbReference type="InterPro" id="IPR001584">
    <property type="entry name" value="Integrase_cat-core"/>
</dbReference>
<dbReference type="KEGG" id="spu:115927362"/>
<name>A0A7M7PC43_STRPU</name>
<dbReference type="InterPro" id="IPR012337">
    <property type="entry name" value="RNaseH-like_sf"/>
</dbReference>
<dbReference type="OrthoDB" id="10048726at2759"/>
<sequence>MNADGLSRLPMQVNHPKDEEESIVHYTHLDELPLTSQEIATAKDRVLSQVLQYTQRGWPNSVDDDGLKPYFHRRHELFSGARCLNMGTKSHCLQTKMLTELHEGHIGMGRMKSLARSFFWWPSLDKNIESLARNCHTCLNMRSQPAEAPLHSWKWPSRVWERVHTDFAELDGQHFFLLVDVYSKWMEVYPMRTTTTSAIIDLLRHIFATHGLPEHFVSDNGPQFISAQLAKFFKKNGANHIGVPPYHPSSNGAAERCV</sequence>
<keyword evidence="3" id="KW-1185">Reference proteome</keyword>
<dbReference type="InterPro" id="IPR041588">
    <property type="entry name" value="Integrase_H2C2"/>
</dbReference>
<dbReference type="PROSITE" id="PS50994">
    <property type="entry name" value="INTEGRASE"/>
    <property type="match status" value="1"/>
</dbReference>
<dbReference type="GO" id="GO:0015074">
    <property type="term" value="P:DNA integration"/>
    <property type="evidence" value="ECO:0007669"/>
    <property type="project" value="InterPro"/>
</dbReference>
<dbReference type="InterPro" id="IPR036397">
    <property type="entry name" value="RNaseH_sf"/>
</dbReference>
<dbReference type="Gene3D" id="3.30.420.10">
    <property type="entry name" value="Ribonuclease H-like superfamily/Ribonuclease H"/>
    <property type="match status" value="1"/>
</dbReference>
<dbReference type="EnsemblMetazoa" id="XM_030993156">
    <property type="protein sequence ID" value="XP_030849016"/>
    <property type="gene ID" value="LOC115927362"/>
</dbReference>
<dbReference type="RefSeq" id="XP_030849016.1">
    <property type="nucleotide sequence ID" value="XM_030993156.1"/>
</dbReference>
<dbReference type="PANTHER" id="PTHR37984">
    <property type="entry name" value="PROTEIN CBG26694"/>
    <property type="match status" value="1"/>
</dbReference>
<dbReference type="GeneID" id="115927362"/>
<evidence type="ECO:0000313" key="2">
    <source>
        <dbReference type="EnsemblMetazoa" id="XP_030849016"/>
    </source>
</evidence>
<dbReference type="Pfam" id="PF17921">
    <property type="entry name" value="Integrase_H2C2"/>
    <property type="match status" value="1"/>
</dbReference>
<evidence type="ECO:0000259" key="1">
    <source>
        <dbReference type="PROSITE" id="PS50994"/>
    </source>
</evidence>
<organism evidence="2 3">
    <name type="scientific">Strongylocentrotus purpuratus</name>
    <name type="common">Purple sea urchin</name>
    <dbReference type="NCBI Taxonomy" id="7668"/>
    <lineage>
        <taxon>Eukaryota</taxon>
        <taxon>Metazoa</taxon>
        <taxon>Echinodermata</taxon>
        <taxon>Eleutherozoa</taxon>
        <taxon>Echinozoa</taxon>
        <taxon>Echinoidea</taxon>
        <taxon>Euechinoidea</taxon>
        <taxon>Echinacea</taxon>
        <taxon>Camarodonta</taxon>
        <taxon>Echinidea</taxon>
        <taxon>Strongylocentrotidae</taxon>
        <taxon>Strongylocentrotus</taxon>
    </lineage>
</organism>
<accession>A0A7M7PC43</accession>
<dbReference type="PANTHER" id="PTHR37984:SF5">
    <property type="entry name" value="PROTEIN NYNRIN-LIKE"/>
    <property type="match status" value="1"/>
</dbReference>
<dbReference type="GO" id="GO:0003676">
    <property type="term" value="F:nucleic acid binding"/>
    <property type="evidence" value="ECO:0007669"/>
    <property type="project" value="InterPro"/>
</dbReference>
<dbReference type="InParanoid" id="A0A7M7PC43"/>
<reference evidence="3" key="1">
    <citation type="submission" date="2015-02" db="EMBL/GenBank/DDBJ databases">
        <title>Genome sequencing for Strongylocentrotus purpuratus.</title>
        <authorList>
            <person name="Murali S."/>
            <person name="Liu Y."/>
            <person name="Vee V."/>
            <person name="English A."/>
            <person name="Wang M."/>
            <person name="Skinner E."/>
            <person name="Han Y."/>
            <person name="Muzny D.M."/>
            <person name="Worley K.C."/>
            <person name="Gibbs R.A."/>
        </authorList>
    </citation>
    <scope>NUCLEOTIDE SEQUENCE</scope>
</reference>
<reference evidence="2" key="2">
    <citation type="submission" date="2021-01" db="UniProtKB">
        <authorList>
            <consortium name="EnsemblMetazoa"/>
        </authorList>
    </citation>
    <scope>IDENTIFICATION</scope>
</reference>